<feature type="compositionally biased region" description="Acidic residues" evidence="3">
    <location>
        <begin position="287"/>
        <end position="303"/>
    </location>
</feature>
<protein>
    <recommendedName>
        <fullName evidence="4">CCHC-type domain-containing protein</fullName>
    </recommendedName>
</protein>
<dbReference type="PANTHER" id="PTHR35317">
    <property type="entry name" value="OS04G0629600 PROTEIN"/>
    <property type="match status" value="1"/>
</dbReference>
<dbReference type="GO" id="GO:0003676">
    <property type="term" value="F:nucleic acid binding"/>
    <property type="evidence" value="ECO:0007669"/>
    <property type="project" value="InterPro"/>
</dbReference>
<feature type="coiled-coil region" evidence="2">
    <location>
        <begin position="348"/>
        <end position="375"/>
    </location>
</feature>
<keyword evidence="1" id="KW-0862">Zinc</keyword>
<name>A0AA39VW19_ACESA</name>
<reference evidence="5" key="2">
    <citation type="submission" date="2023-06" db="EMBL/GenBank/DDBJ databases">
        <authorList>
            <person name="Swenson N.G."/>
            <person name="Wegrzyn J.L."/>
            <person name="Mcevoy S.L."/>
        </authorList>
    </citation>
    <scope>NUCLEOTIDE SEQUENCE</scope>
    <source>
        <strain evidence="5">NS2018</strain>
        <tissue evidence="5">Leaf</tissue>
    </source>
</reference>
<feature type="coiled-coil region" evidence="2">
    <location>
        <begin position="800"/>
        <end position="827"/>
    </location>
</feature>
<dbReference type="InterPro" id="IPR046796">
    <property type="entry name" value="Transposase_32_dom"/>
</dbReference>
<evidence type="ECO:0000256" key="3">
    <source>
        <dbReference type="SAM" id="MobiDB-lite"/>
    </source>
</evidence>
<dbReference type="InterPro" id="IPR001878">
    <property type="entry name" value="Znf_CCHC"/>
</dbReference>
<reference evidence="5" key="1">
    <citation type="journal article" date="2022" name="Plant J.">
        <title>Strategies of tolerance reflected in two North American maple genomes.</title>
        <authorList>
            <person name="McEvoy S.L."/>
            <person name="Sezen U.U."/>
            <person name="Trouern-Trend A."/>
            <person name="McMahon S.M."/>
            <person name="Schaberg P.G."/>
            <person name="Yang J."/>
            <person name="Wegrzyn J.L."/>
            <person name="Swenson N.G."/>
        </authorList>
    </citation>
    <scope>NUCLEOTIDE SEQUENCE</scope>
    <source>
        <strain evidence="5">NS2018</strain>
    </source>
</reference>
<dbReference type="SUPFAM" id="SSF57756">
    <property type="entry name" value="Retrovirus zinc finger-like domains"/>
    <property type="match status" value="1"/>
</dbReference>
<organism evidence="5 6">
    <name type="scientific">Acer saccharum</name>
    <name type="common">Sugar maple</name>
    <dbReference type="NCBI Taxonomy" id="4024"/>
    <lineage>
        <taxon>Eukaryota</taxon>
        <taxon>Viridiplantae</taxon>
        <taxon>Streptophyta</taxon>
        <taxon>Embryophyta</taxon>
        <taxon>Tracheophyta</taxon>
        <taxon>Spermatophyta</taxon>
        <taxon>Magnoliopsida</taxon>
        <taxon>eudicotyledons</taxon>
        <taxon>Gunneridae</taxon>
        <taxon>Pentapetalae</taxon>
        <taxon>rosids</taxon>
        <taxon>malvids</taxon>
        <taxon>Sapindales</taxon>
        <taxon>Sapindaceae</taxon>
        <taxon>Hippocastanoideae</taxon>
        <taxon>Acereae</taxon>
        <taxon>Acer</taxon>
    </lineage>
</organism>
<evidence type="ECO:0000313" key="6">
    <source>
        <dbReference type="Proteomes" id="UP001168877"/>
    </source>
</evidence>
<dbReference type="Gene3D" id="4.10.60.10">
    <property type="entry name" value="Zinc finger, CCHC-type"/>
    <property type="match status" value="1"/>
</dbReference>
<evidence type="ECO:0000313" key="5">
    <source>
        <dbReference type="EMBL" id="KAK0595002.1"/>
    </source>
</evidence>
<feature type="compositionally biased region" description="Basic and acidic residues" evidence="3">
    <location>
        <begin position="227"/>
        <end position="245"/>
    </location>
</feature>
<gene>
    <name evidence="5" type="ORF">LWI29_002487</name>
</gene>
<dbReference type="Proteomes" id="UP001168877">
    <property type="component" value="Unassembled WGS sequence"/>
</dbReference>
<evidence type="ECO:0000259" key="4">
    <source>
        <dbReference type="PROSITE" id="PS50158"/>
    </source>
</evidence>
<keyword evidence="1" id="KW-0863">Zinc-finger</keyword>
<dbReference type="AlphaFoldDB" id="A0AA39VW19"/>
<keyword evidence="1" id="KW-0479">Metal-binding</keyword>
<feature type="compositionally biased region" description="Basic residues" evidence="3">
    <location>
        <begin position="449"/>
        <end position="462"/>
    </location>
</feature>
<feature type="domain" description="CCHC-type" evidence="4">
    <location>
        <begin position="255"/>
        <end position="270"/>
    </location>
</feature>
<dbReference type="SMART" id="SM00343">
    <property type="entry name" value="ZnF_C2HC"/>
    <property type="match status" value="1"/>
</dbReference>
<evidence type="ECO:0000256" key="1">
    <source>
        <dbReference type="PROSITE-ProRule" id="PRU00047"/>
    </source>
</evidence>
<accession>A0AA39VW19</accession>
<dbReference type="Pfam" id="PF00098">
    <property type="entry name" value="zf-CCHC"/>
    <property type="match status" value="1"/>
</dbReference>
<keyword evidence="6" id="KW-1185">Reference proteome</keyword>
<dbReference type="InterPro" id="IPR036875">
    <property type="entry name" value="Znf_CCHC_sf"/>
</dbReference>
<feature type="region of interest" description="Disordered" evidence="3">
    <location>
        <begin position="268"/>
        <end position="303"/>
    </location>
</feature>
<keyword evidence="2" id="KW-0175">Coiled coil</keyword>
<dbReference type="Pfam" id="PF14223">
    <property type="entry name" value="Retrotran_gag_2"/>
    <property type="match status" value="1"/>
</dbReference>
<comment type="caution">
    <text evidence="5">The sequence shown here is derived from an EMBL/GenBank/DDBJ whole genome shotgun (WGS) entry which is preliminary data.</text>
</comment>
<feature type="region of interest" description="Disordered" evidence="3">
    <location>
        <begin position="227"/>
        <end position="249"/>
    </location>
</feature>
<dbReference type="PANTHER" id="PTHR35317:SF35">
    <property type="entry name" value="DUF4219 DOMAIN-CONTAINING PROTEIN"/>
    <property type="match status" value="1"/>
</dbReference>
<proteinExistence type="predicted"/>
<feature type="region of interest" description="Disordered" evidence="3">
    <location>
        <begin position="448"/>
        <end position="482"/>
    </location>
</feature>
<dbReference type="GO" id="GO:0008270">
    <property type="term" value="F:zinc ion binding"/>
    <property type="evidence" value="ECO:0007669"/>
    <property type="project" value="UniProtKB-KW"/>
</dbReference>
<dbReference type="EMBL" id="JAUESC010000004">
    <property type="protein sequence ID" value="KAK0595002.1"/>
    <property type="molecule type" value="Genomic_DNA"/>
</dbReference>
<dbReference type="PROSITE" id="PS50158">
    <property type="entry name" value="ZF_CCHC"/>
    <property type="match status" value="1"/>
</dbReference>
<evidence type="ECO:0000256" key="2">
    <source>
        <dbReference type="SAM" id="Coils"/>
    </source>
</evidence>
<sequence length="849" mass="96005">MVCQDDVMTEGASNSRPPLLKGHNYGFWKLRMKAYIRSIDERAWMTVEEGYLAPNKIEDGVTVSKPRKTAKEAWEALQVTNEGTKAVKKSRLQLLTSQFEVLQMGEEDKFVDFQDKLLDIANQCQALGTPISGERLNWKILRSLPKRFKAKVTTIEESKDVDVMSIDELLGSLQTFEACMKPKAKNKGLALKVVKEASSSDDDEEMALLVRKFRKFIRKGAKSSGKYSRDKEVKKSFTPPHERSGHAKSNRKVQCFKCKKLGHYASDCPSGDSKKDKKGKAMVATWSEDDASSDEESSSDESSSEEELVSNFVAFMASHSTLDDVNQDLLDKEIDQSHQECLSDNPSYIDLLAKVKFLEEKLKLALSEIDEKEDLIKIQVDEFVATTRRLLREKNAIEKKLCEVEGILLEKDRIISNMNLESSSVAVVEEKLIEASLPTSEAIIEEKAPKKRRSKKKNKLKNKVPLETPICPPPPQEENASRNREIGPNSMHAKAFEYGKHDNLSKHVKNVRKVKNAYPTKFDHACVANNVEKKSINDIIVNQVVEELYSRFNIVVKENLDDVHESQIVREFYHAYKSGSTVTSATLSIRKVVFRVCPRKVNEFLNLPDDIESEFLDVDILENLDLMGKTLCDDNDFVWGKRAFIRQGELTKISEFWHLFVCSNLVVSTNASELNRDKIKIVYALVTNQPINLGELLVEQIEIAACTSRLDKKLAFPGFITQLCLAKGVRNLDGDVILPPLEKLSEKRMATMSYKDKGKPNDVLRLFGDSLDSNHVPNSPALPSWALKLRKEVEESHRLIEVSQRKIEDLSAKLVAQDERIKELEGKSTPTRQYVRSAHRSSFLGGTSG</sequence>
<dbReference type="Pfam" id="PF20167">
    <property type="entry name" value="Transposase_32"/>
    <property type="match status" value="1"/>
</dbReference>